<comment type="caution">
    <text evidence="2">The sequence shown here is derived from an EMBL/GenBank/DDBJ whole genome shotgun (WGS) entry which is preliminary data.</text>
</comment>
<dbReference type="Proteomes" id="UP000761574">
    <property type="component" value="Unassembled WGS sequence"/>
</dbReference>
<reference evidence="2 3" key="1">
    <citation type="submission" date="2021-05" db="EMBL/GenBank/DDBJ databases">
        <title>Molecular characterization for Shewanella algae harboring chromosomal blaOXA-55-like strains isolated from clinical and environment sample.</title>
        <authorList>
            <person name="Ohama Y."/>
            <person name="Aoki K."/>
            <person name="Harada S."/>
            <person name="Moriya K."/>
            <person name="Ishii Y."/>
            <person name="Tateda K."/>
        </authorList>
    </citation>
    <scope>NUCLEOTIDE SEQUENCE [LARGE SCALE GENOMIC DNA]</scope>
    <source>
        <strain evidence="2 3">LMG 23746</strain>
    </source>
</reference>
<feature type="domain" description="Serine aminopeptidase S33" evidence="1">
    <location>
        <begin position="58"/>
        <end position="312"/>
    </location>
</feature>
<evidence type="ECO:0000313" key="2">
    <source>
        <dbReference type="EMBL" id="GIU41434.1"/>
    </source>
</evidence>
<dbReference type="PANTHER" id="PTHR11614">
    <property type="entry name" value="PHOSPHOLIPASE-RELATED"/>
    <property type="match status" value="1"/>
</dbReference>
<dbReference type="InterPro" id="IPR022742">
    <property type="entry name" value="Hydrolase_4"/>
</dbReference>
<dbReference type="GO" id="GO:0016787">
    <property type="term" value="F:hydrolase activity"/>
    <property type="evidence" value="ECO:0007669"/>
    <property type="project" value="UniProtKB-KW"/>
</dbReference>
<organism evidence="2 3">
    <name type="scientific">Shewanella algidipiscicola</name>
    <dbReference type="NCBI Taxonomy" id="614070"/>
    <lineage>
        <taxon>Bacteria</taxon>
        <taxon>Pseudomonadati</taxon>
        <taxon>Pseudomonadota</taxon>
        <taxon>Gammaproteobacteria</taxon>
        <taxon>Alteromonadales</taxon>
        <taxon>Shewanellaceae</taxon>
        <taxon>Shewanella</taxon>
    </lineage>
</organism>
<dbReference type="InterPro" id="IPR051044">
    <property type="entry name" value="MAG_DAG_Lipase"/>
</dbReference>
<dbReference type="Gene3D" id="3.40.50.1820">
    <property type="entry name" value="alpha/beta hydrolase"/>
    <property type="match status" value="1"/>
</dbReference>
<keyword evidence="3" id="KW-1185">Reference proteome</keyword>
<dbReference type="SUPFAM" id="SSF53474">
    <property type="entry name" value="alpha/beta-Hydrolases"/>
    <property type="match status" value="1"/>
</dbReference>
<evidence type="ECO:0000313" key="3">
    <source>
        <dbReference type="Proteomes" id="UP000761574"/>
    </source>
</evidence>
<evidence type="ECO:0000259" key="1">
    <source>
        <dbReference type="Pfam" id="PF12146"/>
    </source>
</evidence>
<dbReference type="Pfam" id="PF12146">
    <property type="entry name" value="Hydrolase_4"/>
    <property type="match status" value="1"/>
</dbReference>
<name>A0ABQ4P1R6_9GAMM</name>
<dbReference type="InterPro" id="IPR029058">
    <property type="entry name" value="AB_hydrolase_fold"/>
</dbReference>
<keyword evidence="2" id="KW-0378">Hydrolase</keyword>
<sequence length="330" mass="37776">MTVTPMTRTIGSLIPHPYSSEHTLTSPQLQRFWQQITTGELAVSPEITLAYMAVTHPSHKRTLVLSNGRVESYLKYQEVIYDCYRQGYNVYALDHRGQGLSSRLTLNPHKGHVEHFDDYVDDFEKFIEQVVLPAQVQDSPLFLLGHSMGCAISSLYVARNPHTFSAAAFSAPMYGIRLPAPKPAILWLATWLDKFRRDGEPNYVPGGCNYRQVAFEKNELTHCQIRYRRYQQLYNERPELQLGSPTNRWLTESIKAAEYCVNSVKHSTVPMLILQADEDTIVDNTAQDRAIGENAQRVIVHGARHEILFESDNIRNHALNSLFDFFQQYA</sequence>
<protein>
    <submittedName>
        <fullName evidence="2">Alpha/beta hydrolase</fullName>
    </submittedName>
</protein>
<proteinExistence type="predicted"/>
<dbReference type="EMBL" id="BPFB01000001">
    <property type="protein sequence ID" value="GIU41434.1"/>
    <property type="molecule type" value="Genomic_DNA"/>
</dbReference>
<gene>
    <name evidence="2" type="primary">lypA</name>
    <name evidence="2" type="ORF">TUM4630_00010</name>
</gene>
<accession>A0ABQ4P1R6</accession>